<dbReference type="EMBL" id="AMGM01000004">
    <property type="protein sequence ID" value="EKB50880.1"/>
    <property type="molecule type" value="Genomic_DNA"/>
</dbReference>
<gene>
    <name evidence="1" type="ORF">B879_00408</name>
</gene>
<protein>
    <submittedName>
        <fullName evidence="1">Uncharacterized protein</fullName>
    </submittedName>
</protein>
<keyword evidence="2" id="KW-1185">Reference proteome</keyword>
<comment type="caution">
    <text evidence="1">The sequence shown here is derived from an EMBL/GenBank/DDBJ whole genome shotgun (WGS) entry which is preliminary data.</text>
</comment>
<dbReference type="AlphaFoldDB" id="K1L392"/>
<accession>K1L392</accession>
<dbReference type="Proteomes" id="UP000004478">
    <property type="component" value="Unassembled WGS sequence"/>
</dbReference>
<name>K1L392_CECL9</name>
<evidence type="ECO:0000313" key="1">
    <source>
        <dbReference type="EMBL" id="EKB50880.1"/>
    </source>
</evidence>
<dbReference type="OrthoDB" id="825882at2"/>
<evidence type="ECO:0000313" key="2">
    <source>
        <dbReference type="Proteomes" id="UP000004478"/>
    </source>
</evidence>
<reference evidence="1 2" key="1">
    <citation type="journal article" date="2012" name="J. Bacteriol.">
        <title>Draft Genome Sequence of Cecembia lonarensis Strain LW9T, Isolated from Lonar Lake, a Haloalkaline Lake in India.</title>
        <authorList>
            <person name="Shivaji S."/>
            <person name="Ara S."/>
            <person name="Singh A."/>
            <person name="Pinnaka A.K."/>
        </authorList>
    </citation>
    <scope>NUCLEOTIDE SEQUENCE [LARGE SCALE GENOMIC DNA]</scope>
    <source>
        <strain evidence="1 2">LW9</strain>
    </source>
</reference>
<proteinExistence type="predicted"/>
<sequence length="118" mass="13759">MQHSWSFHLPESIPHPISKVCLKKFFEDSTKDLGIFLSYYFRKEGAVTENVSIPEEPVFESESSGTVRVQFDLIYFNACLNIHEEEKDQMLLSFSILEEDHLLTVIGPYWPERGMDEI</sequence>
<organism evidence="1 2">
    <name type="scientific">Cecembia lonarensis (strain CCUG 58316 / KCTC 22772 / LW9)</name>
    <dbReference type="NCBI Taxonomy" id="1225176"/>
    <lineage>
        <taxon>Bacteria</taxon>
        <taxon>Pseudomonadati</taxon>
        <taxon>Bacteroidota</taxon>
        <taxon>Cytophagia</taxon>
        <taxon>Cytophagales</taxon>
        <taxon>Cyclobacteriaceae</taxon>
        <taxon>Cecembia</taxon>
    </lineage>
</organism>
<dbReference type="RefSeq" id="WP_009183457.1">
    <property type="nucleotide sequence ID" value="NZ_AMGM01000004.1"/>
</dbReference>